<evidence type="ECO:0000313" key="1">
    <source>
        <dbReference type="EMBL" id="OGZ15770.1"/>
    </source>
</evidence>
<accession>A0A1G2DS94</accession>
<proteinExistence type="predicted"/>
<gene>
    <name evidence="1" type="ORF">A3J08_00040</name>
</gene>
<dbReference type="AlphaFoldDB" id="A0A1G2DS94"/>
<comment type="caution">
    <text evidence="1">The sequence shown here is derived from an EMBL/GenBank/DDBJ whole genome shotgun (WGS) entry which is preliminary data.</text>
</comment>
<organism evidence="1 2">
    <name type="scientific">Candidatus Lloydbacteria bacterium RIFCSPLOWO2_02_FULL_51_11</name>
    <dbReference type="NCBI Taxonomy" id="1798667"/>
    <lineage>
        <taxon>Bacteria</taxon>
        <taxon>Candidatus Lloydiibacteriota</taxon>
    </lineage>
</organism>
<evidence type="ECO:0000313" key="2">
    <source>
        <dbReference type="Proteomes" id="UP000177573"/>
    </source>
</evidence>
<name>A0A1G2DS94_9BACT</name>
<reference evidence="1 2" key="1">
    <citation type="journal article" date="2016" name="Nat. Commun.">
        <title>Thousands of microbial genomes shed light on interconnected biogeochemical processes in an aquifer system.</title>
        <authorList>
            <person name="Anantharaman K."/>
            <person name="Brown C.T."/>
            <person name="Hug L.A."/>
            <person name="Sharon I."/>
            <person name="Castelle C.J."/>
            <person name="Probst A.J."/>
            <person name="Thomas B.C."/>
            <person name="Singh A."/>
            <person name="Wilkins M.J."/>
            <person name="Karaoz U."/>
            <person name="Brodie E.L."/>
            <person name="Williams K.H."/>
            <person name="Hubbard S.S."/>
            <person name="Banfield J.F."/>
        </authorList>
    </citation>
    <scope>NUCLEOTIDE SEQUENCE [LARGE SCALE GENOMIC DNA]</scope>
</reference>
<sequence length="160" mass="18044">MSVWTHVSGVLRLGRLDLLDEQPNEEIIPVVKEILGDTISWKHDEGAWNIWLKSENKVPGGDEGSIQYKITQEEEISGIVVVFWGDLRGRGKRDSQEIKTWFLGVCEKWQKNEDGGFGVNSALMEIRCSDSNELEICVAQDPFQEESPIIFNSLTVPAVL</sequence>
<protein>
    <submittedName>
        <fullName evidence="1">Uncharacterized protein</fullName>
    </submittedName>
</protein>
<dbReference type="EMBL" id="MHLR01000004">
    <property type="protein sequence ID" value="OGZ15770.1"/>
    <property type="molecule type" value="Genomic_DNA"/>
</dbReference>
<dbReference type="Proteomes" id="UP000177573">
    <property type="component" value="Unassembled WGS sequence"/>
</dbReference>